<dbReference type="PROSITE" id="PS51900">
    <property type="entry name" value="CB"/>
    <property type="match status" value="1"/>
</dbReference>
<dbReference type="Gene3D" id="1.10.150.130">
    <property type="match status" value="1"/>
</dbReference>
<accession>A0ABP8Y2F5</accession>
<dbReference type="PANTHER" id="PTHR30349">
    <property type="entry name" value="PHAGE INTEGRASE-RELATED"/>
    <property type="match status" value="1"/>
</dbReference>
<dbReference type="InterPro" id="IPR044068">
    <property type="entry name" value="CB"/>
</dbReference>
<dbReference type="CDD" id="cd00397">
    <property type="entry name" value="DNA_BRE_C"/>
    <property type="match status" value="1"/>
</dbReference>
<feature type="domain" description="Tyr recombinase" evidence="5">
    <location>
        <begin position="200"/>
        <end position="383"/>
    </location>
</feature>
<dbReference type="InterPro" id="IPR013762">
    <property type="entry name" value="Integrase-like_cat_sf"/>
</dbReference>
<dbReference type="InterPro" id="IPR002104">
    <property type="entry name" value="Integrase_catalytic"/>
</dbReference>
<proteinExistence type="predicted"/>
<dbReference type="RefSeq" id="WP_253877968.1">
    <property type="nucleotide sequence ID" value="NZ_BAABHM010000029.1"/>
</dbReference>
<protein>
    <submittedName>
        <fullName evidence="7">Site-specific integrase</fullName>
    </submittedName>
</protein>
<dbReference type="Proteomes" id="UP001500843">
    <property type="component" value="Unassembled WGS sequence"/>
</dbReference>
<dbReference type="InterPro" id="IPR050090">
    <property type="entry name" value="Tyrosine_recombinase_XerCD"/>
</dbReference>
<dbReference type="EMBL" id="BAABHM010000029">
    <property type="protein sequence ID" value="GAA4718663.1"/>
    <property type="molecule type" value="Genomic_DNA"/>
</dbReference>
<comment type="caution">
    <text evidence="7">The sequence shown here is derived from an EMBL/GenBank/DDBJ whole genome shotgun (WGS) entry which is preliminary data.</text>
</comment>
<evidence type="ECO:0000313" key="8">
    <source>
        <dbReference type="Proteomes" id="UP001500843"/>
    </source>
</evidence>
<sequence length="412" mass="45375">MALDVDGEGGSRSVAGLVVARSGAVRPTRAADLPWVVLDGAGVAVEPVSEFLRELLACGNGTSSCRSYAYDLLRWFRFLAAIRVPWNRAQRDEVRDFVLWLRTSVNPARARSRTDAPAPGAINARTGKPSLSAGYAPATINHALSVVAAFYAFHVRTGRGPIVSPVPPQSRRGGRVNAHHNPMEPFALHRRGSYRQKQPDLPPRAVPDDVLDDLFARLGCNRDRALFSMYLSSGARASELLGMTVGDAHPGEGRVYVATKGLGGVKQACPAAPEAFTWLALYLGELAGKGHRPEPDEPLWWTRRNPLRPLSYTAVRAVLRRINESIGANVTLHDLRHTLGLRLIADPQVTLVDVQQVLRHRQITTTGRYLRPRVDEVIARVHEHYTRPRPDPRPLAGWTYDEQDLSDVFGAD</sequence>
<dbReference type="InterPro" id="IPR004107">
    <property type="entry name" value="Integrase_SAM-like_N"/>
</dbReference>
<keyword evidence="8" id="KW-1185">Reference proteome</keyword>
<feature type="domain" description="Core-binding (CB)" evidence="6">
    <location>
        <begin position="42"/>
        <end position="155"/>
    </location>
</feature>
<keyword evidence="3" id="KW-0233">DNA recombination</keyword>
<keyword evidence="1" id="KW-0229">DNA integration</keyword>
<keyword evidence="2 4" id="KW-0238">DNA-binding</keyword>
<name>A0ABP8Y2F5_9MICO</name>
<organism evidence="7 8">
    <name type="scientific">Promicromonospora umidemergens</name>
    <dbReference type="NCBI Taxonomy" id="629679"/>
    <lineage>
        <taxon>Bacteria</taxon>
        <taxon>Bacillati</taxon>
        <taxon>Actinomycetota</taxon>
        <taxon>Actinomycetes</taxon>
        <taxon>Micrococcales</taxon>
        <taxon>Promicromonosporaceae</taxon>
        <taxon>Promicromonospora</taxon>
    </lineage>
</organism>
<dbReference type="Pfam" id="PF00589">
    <property type="entry name" value="Phage_integrase"/>
    <property type="match status" value="1"/>
</dbReference>
<evidence type="ECO:0000259" key="6">
    <source>
        <dbReference type="PROSITE" id="PS51900"/>
    </source>
</evidence>
<evidence type="ECO:0000256" key="1">
    <source>
        <dbReference type="ARBA" id="ARBA00022908"/>
    </source>
</evidence>
<evidence type="ECO:0000256" key="2">
    <source>
        <dbReference type="ARBA" id="ARBA00023125"/>
    </source>
</evidence>
<dbReference type="PROSITE" id="PS51898">
    <property type="entry name" value="TYR_RECOMBINASE"/>
    <property type="match status" value="1"/>
</dbReference>
<gene>
    <name evidence="7" type="ORF">GCM10023198_47850</name>
</gene>
<evidence type="ECO:0000256" key="4">
    <source>
        <dbReference type="PROSITE-ProRule" id="PRU01248"/>
    </source>
</evidence>
<dbReference type="Pfam" id="PF02899">
    <property type="entry name" value="Phage_int_SAM_1"/>
    <property type="match status" value="1"/>
</dbReference>
<evidence type="ECO:0000256" key="3">
    <source>
        <dbReference type="ARBA" id="ARBA00023172"/>
    </source>
</evidence>
<dbReference type="InterPro" id="IPR011010">
    <property type="entry name" value="DNA_brk_join_enz"/>
</dbReference>
<reference evidence="8" key="1">
    <citation type="journal article" date="2019" name="Int. J. Syst. Evol. Microbiol.">
        <title>The Global Catalogue of Microorganisms (GCM) 10K type strain sequencing project: providing services to taxonomists for standard genome sequencing and annotation.</title>
        <authorList>
            <consortium name="The Broad Institute Genomics Platform"/>
            <consortium name="The Broad Institute Genome Sequencing Center for Infectious Disease"/>
            <person name="Wu L."/>
            <person name="Ma J."/>
        </authorList>
    </citation>
    <scope>NUCLEOTIDE SEQUENCE [LARGE SCALE GENOMIC DNA]</scope>
    <source>
        <strain evidence="8">JCM 17975</strain>
    </source>
</reference>
<evidence type="ECO:0000259" key="5">
    <source>
        <dbReference type="PROSITE" id="PS51898"/>
    </source>
</evidence>
<dbReference type="PANTHER" id="PTHR30349:SF81">
    <property type="entry name" value="TYROSINE RECOMBINASE XERC"/>
    <property type="match status" value="1"/>
</dbReference>
<dbReference type="InterPro" id="IPR010998">
    <property type="entry name" value="Integrase_recombinase_N"/>
</dbReference>
<evidence type="ECO:0000313" key="7">
    <source>
        <dbReference type="EMBL" id="GAA4718663.1"/>
    </source>
</evidence>
<dbReference type="Gene3D" id="1.10.443.10">
    <property type="entry name" value="Intergrase catalytic core"/>
    <property type="match status" value="1"/>
</dbReference>
<dbReference type="SUPFAM" id="SSF56349">
    <property type="entry name" value="DNA breaking-rejoining enzymes"/>
    <property type="match status" value="1"/>
</dbReference>